<evidence type="ECO:0000256" key="2">
    <source>
        <dbReference type="ARBA" id="ARBA00005718"/>
    </source>
</evidence>
<dbReference type="Gene3D" id="3.30.1420.10">
    <property type="match status" value="1"/>
</dbReference>
<comment type="similarity">
    <text evidence="2">Belongs to the DsrC/TusE family.</text>
</comment>
<evidence type="ECO:0000256" key="1">
    <source>
        <dbReference type="ARBA" id="ARBA00004496"/>
    </source>
</evidence>
<comment type="subcellular location">
    <subcellularLocation>
        <location evidence="1">Cytoplasm</location>
    </subcellularLocation>
</comment>
<dbReference type="RefSeq" id="WP_126461433.1">
    <property type="nucleotide sequence ID" value="NZ_AP018721.1"/>
</dbReference>
<dbReference type="OrthoDB" id="9786347at2"/>
<organism evidence="4 5">
    <name type="scientific">Sulfuritortus calidifontis</name>
    <dbReference type="NCBI Taxonomy" id="1914471"/>
    <lineage>
        <taxon>Bacteria</taxon>
        <taxon>Pseudomonadati</taxon>
        <taxon>Pseudomonadota</taxon>
        <taxon>Betaproteobacteria</taxon>
        <taxon>Nitrosomonadales</taxon>
        <taxon>Thiobacillaceae</taxon>
        <taxon>Sulfuritortus</taxon>
    </lineage>
</organism>
<sequence length="122" mass="13559">MTNPILASVEGKQLIRDHYGNLVEIDEWSHDIARELARAEGIELSDDHFRVLDYLREYVIHHGGSQEDAHQILRNLEGRFAAEGGGRWLYTLFPAGPVRQGMKLAGLPEAPHAADPSFGSVS</sequence>
<evidence type="ECO:0000313" key="5">
    <source>
        <dbReference type="Proteomes" id="UP000295135"/>
    </source>
</evidence>
<protein>
    <submittedName>
        <fullName evidence="4">tRNA 2-thiouridine synthesizing protein E</fullName>
    </submittedName>
</protein>
<dbReference type="InterPro" id="IPR007453">
    <property type="entry name" value="DsrC/TusE"/>
</dbReference>
<keyword evidence="5" id="KW-1185">Reference proteome</keyword>
<dbReference type="Pfam" id="PF04358">
    <property type="entry name" value="DsrC"/>
    <property type="match status" value="1"/>
</dbReference>
<dbReference type="GO" id="GO:0097163">
    <property type="term" value="F:sulfur carrier activity"/>
    <property type="evidence" value="ECO:0007669"/>
    <property type="project" value="TreeGrafter"/>
</dbReference>
<gene>
    <name evidence="4" type="ORF">EDC61_1158</name>
</gene>
<comment type="caution">
    <text evidence="4">The sequence shown here is derived from an EMBL/GenBank/DDBJ whole genome shotgun (WGS) entry which is preliminary data.</text>
</comment>
<accession>A0A4R3JWB4</accession>
<dbReference type="SUPFAM" id="SSF69721">
    <property type="entry name" value="DsrC, the gamma subunit of dissimilatory sulfite reductase"/>
    <property type="match status" value="1"/>
</dbReference>
<dbReference type="EMBL" id="SLZY01000015">
    <property type="protein sequence ID" value="TCS70541.1"/>
    <property type="molecule type" value="Genomic_DNA"/>
</dbReference>
<dbReference type="Gene3D" id="1.10.10.370">
    <property type="entry name" value="DsrC-like protein, C-terminal domain"/>
    <property type="match status" value="1"/>
</dbReference>
<dbReference type="PIRSF" id="PIRSF006223">
    <property type="entry name" value="DsrC_TusE"/>
    <property type="match status" value="1"/>
</dbReference>
<dbReference type="Proteomes" id="UP000295135">
    <property type="component" value="Unassembled WGS sequence"/>
</dbReference>
<dbReference type="InterPro" id="IPR042072">
    <property type="entry name" value="DsrC-like_C"/>
</dbReference>
<dbReference type="InterPro" id="IPR043163">
    <property type="entry name" value="DsrC-like_N"/>
</dbReference>
<evidence type="ECO:0000313" key="4">
    <source>
        <dbReference type="EMBL" id="TCS70541.1"/>
    </source>
</evidence>
<proteinExistence type="inferred from homology"/>
<dbReference type="AlphaFoldDB" id="A0A4R3JWB4"/>
<dbReference type="InterPro" id="IPR025526">
    <property type="entry name" value="DsrC-like_dom_sf"/>
</dbReference>
<name>A0A4R3JWB4_9PROT</name>
<evidence type="ECO:0000256" key="3">
    <source>
        <dbReference type="ARBA" id="ARBA00022490"/>
    </source>
</evidence>
<dbReference type="GO" id="GO:0002143">
    <property type="term" value="P:tRNA wobble position uridine thiolation"/>
    <property type="evidence" value="ECO:0007669"/>
    <property type="project" value="TreeGrafter"/>
</dbReference>
<dbReference type="PANTHER" id="PTHR37010">
    <property type="entry name" value="SULFURTRANSFERASE TUSE"/>
    <property type="match status" value="1"/>
</dbReference>
<dbReference type="PANTHER" id="PTHR37010:SF1">
    <property type="entry name" value="SULFURTRANSFERASE TUSE"/>
    <property type="match status" value="1"/>
</dbReference>
<reference evidence="4 5" key="1">
    <citation type="submission" date="2019-03" db="EMBL/GenBank/DDBJ databases">
        <title>Genomic Encyclopedia of Type Strains, Phase IV (KMG-IV): sequencing the most valuable type-strain genomes for metagenomic binning, comparative biology and taxonomic classification.</title>
        <authorList>
            <person name="Goeker M."/>
        </authorList>
    </citation>
    <scope>NUCLEOTIDE SEQUENCE [LARGE SCALE GENOMIC DNA]</scope>
    <source>
        <strain evidence="4 5">DSM 103923</strain>
    </source>
</reference>
<dbReference type="GO" id="GO:0005737">
    <property type="term" value="C:cytoplasm"/>
    <property type="evidence" value="ECO:0007669"/>
    <property type="project" value="UniProtKB-SubCell"/>
</dbReference>
<dbReference type="NCBIfam" id="TIGR03342">
    <property type="entry name" value="dsrC_tusE_dsvC"/>
    <property type="match status" value="1"/>
</dbReference>
<keyword evidence="3" id="KW-0963">Cytoplasm</keyword>